<dbReference type="WBParaSite" id="L893_g13328.t1">
    <property type="protein sequence ID" value="L893_g13328.t1"/>
    <property type="gene ID" value="L893_g13328"/>
</dbReference>
<dbReference type="AlphaFoldDB" id="A0A1I7Y727"/>
<name>A0A1I7Y727_9BILA</name>
<reference evidence="2" key="1">
    <citation type="submission" date="2016-11" db="UniProtKB">
        <authorList>
            <consortium name="WormBaseParasite"/>
        </authorList>
    </citation>
    <scope>IDENTIFICATION</scope>
</reference>
<dbReference type="Proteomes" id="UP000095287">
    <property type="component" value="Unplaced"/>
</dbReference>
<keyword evidence="1" id="KW-1185">Reference proteome</keyword>
<organism evidence="1 2">
    <name type="scientific">Steinernema glaseri</name>
    <dbReference type="NCBI Taxonomy" id="37863"/>
    <lineage>
        <taxon>Eukaryota</taxon>
        <taxon>Metazoa</taxon>
        <taxon>Ecdysozoa</taxon>
        <taxon>Nematoda</taxon>
        <taxon>Chromadorea</taxon>
        <taxon>Rhabditida</taxon>
        <taxon>Tylenchina</taxon>
        <taxon>Panagrolaimomorpha</taxon>
        <taxon>Strongyloidoidea</taxon>
        <taxon>Steinernematidae</taxon>
        <taxon>Steinernema</taxon>
    </lineage>
</organism>
<evidence type="ECO:0000313" key="2">
    <source>
        <dbReference type="WBParaSite" id="L893_g13328.t1"/>
    </source>
</evidence>
<protein>
    <submittedName>
        <fullName evidence="2">BACK domain-containing protein</fullName>
    </submittedName>
</protein>
<evidence type="ECO:0000313" key="1">
    <source>
        <dbReference type="Proteomes" id="UP000095287"/>
    </source>
</evidence>
<accession>A0A1I7Y727</accession>
<sequence>MASCAGPEFDNAIYWVVGHESLDSLALIHELDEEWHSVNPDNVDLLQLLTNLDAPEKQLDVTSHFKCLGELYHIELRSKYLKLFKSFKSLYLDNIEDTRLMEDTIFAPRKCMSLTLVDVNVALAAIDHWKKMDPRTLKYKKLFHVYCFMPKLYWMKKLDMEANVAVLENHRSSRPPKQEDLRCRLP</sequence>
<proteinExistence type="predicted"/>